<reference evidence="1 2" key="1">
    <citation type="journal article" date="2019" name="Int. J. Syst. Evol. Microbiol.">
        <title>The Global Catalogue of Microorganisms (GCM) 10K type strain sequencing project: providing services to taxonomists for standard genome sequencing and annotation.</title>
        <authorList>
            <consortium name="The Broad Institute Genomics Platform"/>
            <consortium name="The Broad Institute Genome Sequencing Center for Infectious Disease"/>
            <person name="Wu L."/>
            <person name="Ma J."/>
        </authorList>
    </citation>
    <scope>NUCLEOTIDE SEQUENCE [LARGE SCALE GENOMIC DNA]</scope>
    <source>
        <strain evidence="1 2">JCM 16009</strain>
    </source>
</reference>
<dbReference type="Gene3D" id="3.30.300.220">
    <property type="match status" value="1"/>
</dbReference>
<dbReference type="InterPro" id="IPR029045">
    <property type="entry name" value="ClpP/crotonase-like_dom_sf"/>
</dbReference>
<evidence type="ECO:0000313" key="1">
    <source>
        <dbReference type="EMBL" id="GAA1828266.1"/>
    </source>
</evidence>
<name>A0ABN2MJQ0_9PSEU</name>
<gene>
    <name evidence="1" type="ORF">GCM10009836_02500</name>
</gene>
<accession>A0ABN2MJQ0</accession>
<proteinExistence type="predicted"/>
<sequence length="57" mass="6289">MGATEPEVPVVDHVGRVRTDHPARRNTCTIPMLHARADACAARRQDDDVRVVVLTGR</sequence>
<dbReference type="SUPFAM" id="SSF52096">
    <property type="entry name" value="ClpP/crotonase"/>
    <property type="match status" value="1"/>
</dbReference>
<dbReference type="RefSeq" id="WP_344411624.1">
    <property type="nucleotide sequence ID" value="NZ_BAAAQK010000001.1"/>
</dbReference>
<dbReference type="Proteomes" id="UP001500449">
    <property type="component" value="Unassembled WGS sequence"/>
</dbReference>
<keyword evidence="2" id="KW-1185">Reference proteome</keyword>
<evidence type="ECO:0000313" key="2">
    <source>
        <dbReference type="Proteomes" id="UP001500449"/>
    </source>
</evidence>
<comment type="caution">
    <text evidence="1">The sequence shown here is derived from an EMBL/GenBank/DDBJ whole genome shotgun (WGS) entry which is preliminary data.</text>
</comment>
<organism evidence="1 2">
    <name type="scientific">Pseudonocardia ailaonensis</name>
    <dbReference type="NCBI Taxonomy" id="367279"/>
    <lineage>
        <taxon>Bacteria</taxon>
        <taxon>Bacillati</taxon>
        <taxon>Actinomycetota</taxon>
        <taxon>Actinomycetes</taxon>
        <taxon>Pseudonocardiales</taxon>
        <taxon>Pseudonocardiaceae</taxon>
        <taxon>Pseudonocardia</taxon>
    </lineage>
</organism>
<protein>
    <submittedName>
        <fullName evidence="1">Uncharacterized protein</fullName>
    </submittedName>
</protein>
<dbReference type="EMBL" id="BAAAQK010000001">
    <property type="protein sequence ID" value="GAA1828266.1"/>
    <property type="molecule type" value="Genomic_DNA"/>
</dbReference>